<dbReference type="GO" id="GO:0071949">
    <property type="term" value="F:FAD binding"/>
    <property type="evidence" value="ECO:0007669"/>
    <property type="project" value="InterPro"/>
</dbReference>
<evidence type="ECO:0000313" key="4">
    <source>
        <dbReference type="Proteomes" id="UP001148614"/>
    </source>
</evidence>
<reference evidence="3" key="1">
    <citation type="submission" date="2022-07" db="EMBL/GenBank/DDBJ databases">
        <title>Genome Sequence of Xylaria arbuscula.</title>
        <authorList>
            <person name="Buettner E."/>
        </authorList>
    </citation>
    <scope>NUCLEOTIDE SEQUENCE</scope>
    <source>
        <strain evidence="3">VT107</strain>
    </source>
</reference>
<keyword evidence="4" id="KW-1185">Reference proteome</keyword>
<feature type="domain" description="FAD-binding PCMH-type" evidence="2">
    <location>
        <begin position="36"/>
        <end position="218"/>
    </location>
</feature>
<dbReference type="PANTHER" id="PTHR43130">
    <property type="entry name" value="ARAC-FAMILY TRANSCRIPTIONAL REGULATOR"/>
    <property type="match status" value="1"/>
</dbReference>
<accession>A0A9W8NLC6</accession>
<comment type="similarity">
    <text evidence="1">Belongs to the oxygen-dependent FAD-linked oxidoreductase family.</text>
</comment>
<evidence type="ECO:0000313" key="3">
    <source>
        <dbReference type="EMBL" id="KAJ3579286.1"/>
    </source>
</evidence>
<dbReference type="InterPro" id="IPR016169">
    <property type="entry name" value="FAD-bd_PCMH_sub2"/>
</dbReference>
<dbReference type="InterPro" id="IPR006094">
    <property type="entry name" value="Oxid_FAD_bind_N"/>
</dbReference>
<dbReference type="CDD" id="cd03139">
    <property type="entry name" value="GATase1_PfpI_2"/>
    <property type="match status" value="1"/>
</dbReference>
<organism evidence="3 4">
    <name type="scientific">Xylaria arbuscula</name>
    <dbReference type="NCBI Taxonomy" id="114810"/>
    <lineage>
        <taxon>Eukaryota</taxon>
        <taxon>Fungi</taxon>
        <taxon>Dikarya</taxon>
        <taxon>Ascomycota</taxon>
        <taxon>Pezizomycotina</taxon>
        <taxon>Sordariomycetes</taxon>
        <taxon>Xylariomycetidae</taxon>
        <taxon>Xylariales</taxon>
        <taxon>Xylariaceae</taxon>
        <taxon>Xylaria</taxon>
    </lineage>
</organism>
<comment type="caution">
    <text evidence="3">The sequence shown here is derived from an EMBL/GenBank/DDBJ whole genome shotgun (WGS) entry which is preliminary data.</text>
</comment>
<dbReference type="InterPro" id="IPR012951">
    <property type="entry name" value="BBE"/>
</dbReference>
<dbReference type="Gene3D" id="3.40.462.20">
    <property type="match status" value="1"/>
</dbReference>
<dbReference type="Pfam" id="PF01565">
    <property type="entry name" value="FAD_binding_4"/>
    <property type="match status" value="1"/>
</dbReference>
<sequence length="766" mass="84054">MNLQSETCLSEPSDQCLVDNTVNPAGVPANNATCNQGSVPSYYVEITKASDVTAALKFARTHNVTLSVKNSGHDYMTRNSGKGTLSLWTHHLQDMEYRESFIPQGCTEDVGRVMIVGAGAPSGDAHIFADKHDSVILGPYSPTVAVSGGWLVGGGHGVLGPVYGMGADRVVEFHIVTPDGAERTVNACQDPDLFFALRGGGGSSFGVILSATHSVIPREPIAFADVHLPSNISSETALEWIKLLVDESLEWGRQGWGGHVAGTYVTHFNPTSEYISDNGTKARASFQRVTDFALSHGGTSNVAMYPNWLYIWDTFLLPLDTMQGGNMGMGSSRLIPDELFATEEGKEKLMSYFRSIAKIGFNPVNFYTPVTTPFTYQRLQDPKAFATRTFGTSLTPAWYRSLWHLQTIGSVAWNSSYQERVNFVTDLTNSTVQLEAVAGPDAGSHFNEANPFMTGWQESYYGRENYEKLLKIKAKYDPENILTCWKCIGFEDKRDISSSRQLRINIDWRKCSDILALATAMIAEASPLRQGLPQPLIKPRRANETIPKNYGVVVFRAMLMQDMIGVIDPLQVLALEHPMNLYILSETMDPVTTEPAHSAMNKFNSSFWPTINPTHTFANAPDDIEVLIVPGGPGVRAPDVTPITDFIRDTYPKLKYLLTVCTGAGLAAKAGVLDGRKATTNKQSWSTITSYGPKTEWVSPARWVVDGNIWSASGVTSGMDLAFAWIEHIFGQQAVDMVSGREEYIPNPQTYDPFAAKFNITPTGSI</sequence>
<dbReference type="SUPFAM" id="SSF56176">
    <property type="entry name" value="FAD-binding/transporter-associated domain-like"/>
    <property type="match status" value="1"/>
</dbReference>
<dbReference type="Pfam" id="PF01965">
    <property type="entry name" value="DJ-1_PfpI"/>
    <property type="match status" value="1"/>
</dbReference>
<dbReference type="InterPro" id="IPR002818">
    <property type="entry name" value="DJ-1/PfpI"/>
</dbReference>
<evidence type="ECO:0000256" key="1">
    <source>
        <dbReference type="ARBA" id="ARBA00005466"/>
    </source>
</evidence>
<dbReference type="Pfam" id="PF08031">
    <property type="entry name" value="BBE"/>
    <property type="match status" value="1"/>
</dbReference>
<gene>
    <name evidence="3" type="ORF">NPX13_g1279</name>
</gene>
<dbReference type="InterPro" id="IPR016166">
    <property type="entry name" value="FAD-bd_PCMH"/>
</dbReference>
<dbReference type="VEuPathDB" id="FungiDB:F4678DRAFT_460926"/>
<evidence type="ECO:0000259" key="2">
    <source>
        <dbReference type="PROSITE" id="PS51387"/>
    </source>
</evidence>
<dbReference type="PANTHER" id="PTHR43130:SF15">
    <property type="entry name" value="THIJ_PFPI FAMILY PROTEIN (AFU_ORTHOLOGUE AFUA_5G14240)"/>
    <property type="match status" value="1"/>
</dbReference>
<dbReference type="VEuPathDB" id="FungiDB:F4678DRAFT_34536"/>
<dbReference type="Gene3D" id="3.40.50.880">
    <property type="match status" value="1"/>
</dbReference>
<dbReference type="InterPro" id="IPR036318">
    <property type="entry name" value="FAD-bd_PCMH-like_sf"/>
</dbReference>
<dbReference type="SUPFAM" id="SSF52317">
    <property type="entry name" value="Class I glutamine amidotransferase-like"/>
    <property type="match status" value="1"/>
</dbReference>
<dbReference type="EMBL" id="JANPWZ010000112">
    <property type="protein sequence ID" value="KAJ3579286.1"/>
    <property type="molecule type" value="Genomic_DNA"/>
</dbReference>
<dbReference type="InterPro" id="IPR029062">
    <property type="entry name" value="Class_I_gatase-like"/>
</dbReference>
<dbReference type="InterPro" id="IPR052158">
    <property type="entry name" value="INH-QAR"/>
</dbReference>
<dbReference type="GO" id="GO:0016491">
    <property type="term" value="F:oxidoreductase activity"/>
    <property type="evidence" value="ECO:0007669"/>
    <property type="project" value="InterPro"/>
</dbReference>
<dbReference type="Gene3D" id="3.30.465.10">
    <property type="match status" value="2"/>
</dbReference>
<dbReference type="AlphaFoldDB" id="A0A9W8NLC6"/>
<proteinExistence type="inferred from homology"/>
<dbReference type="PROSITE" id="PS51387">
    <property type="entry name" value="FAD_PCMH"/>
    <property type="match status" value="1"/>
</dbReference>
<name>A0A9W8NLC6_9PEZI</name>
<dbReference type="Proteomes" id="UP001148614">
    <property type="component" value="Unassembled WGS sequence"/>
</dbReference>
<protein>
    <recommendedName>
        <fullName evidence="2">FAD-binding PCMH-type domain-containing protein</fullName>
    </recommendedName>
</protein>